<feature type="compositionally biased region" description="Polar residues" evidence="4">
    <location>
        <begin position="48"/>
        <end position="67"/>
    </location>
</feature>
<feature type="compositionally biased region" description="Polar residues" evidence="4">
    <location>
        <begin position="1"/>
        <end position="19"/>
    </location>
</feature>
<dbReference type="Pfam" id="PF04153">
    <property type="entry name" value="NOT2_3_5_C"/>
    <property type="match status" value="1"/>
</dbReference>
<feature type="compositionally biased region" description="Low complexity" evidence="4">
    <location>
        <begin position="316"/>
        <end position="328"/>
    </location>
</feature>
<dbReference type="AlphaFoldDB" id="A0A8H6I0S2"/>
<dbReference type="PANTHER" id="PTHR23326">
    <property type="entry name" value="CCR4 NOT-RELATED"/>
    <property type="match status" value="1"/>
</dbReference>
<keyword evidence="7" id="KW-1185">Reference proteome</keyword>
<evidence type="ECO:0000256" key="2">
    <source>
        <dbReference type="ARBA" id="ARBA00023015"/>
    </source>
</evidence>
<feature type="region of interest" description="Disordered" evidence="4">
    <location>
        <begin position="1"/>
        <end position="412"/>
    </location>
</feature>
<dbReference type="EMBL" id="JACGCI010000028">
    <property type="protein sequence ID" value="KAF6755842.1"/>
    <property type="molecule type" value="Genomic_DNA"/>
</dbReference>
<feature type="compositionally biased region" description="Polar residues" evidence="4">
    <location>
        <begin position="117"/>
        <end position="144"/>
    </location>
</feature>
<evidence type="ECO:0000256" key="1">
    <source>
        <dbReference type="ARBA" id="ARBA00007682"/>
    </source>
</evidence>
<feature type="compositionally biased region" description="Low complexity" evidence="4">
    <location>
        <begin position="175"/>
        <end position="192"/>
    </location>
</feature>
<dbReference type="Gene3D" id="2.30.30.1020">
    <property type="entry name" value="CCR4-NOT complex subunit 2/3/5, C-terminal domain"/>
    <property type="match status" value="1"/>
</dbReference>
<dbReference type="OrthoDB" id="25391at2759"/>
<name>A0A8H6I0S2_9AGAR</name>
<feature type="compositionally biased region" description="Pro residues" evidence="4">
    <location>
        <begin position="24"/>
        <end position="35"/>
    </location>
</feature>
<keyword evidence="3" id="KW-0804">Transcription</keyword>
<evidence type="ECO:0000313" key="7">
    <source>
        <dbReference type="Proteomes" id="UP000521943"/>
    </source>
</evidence>
<organism evidence="6 7">
    <name type="scientific">Ephemerocybe angulata</name>
    <dbReference type="NCBI Taxonomy" id="980116"/>
    <lineage>
        <taxon>Eukaryota</taxon>
        <taxon>Fungi</taxon>
        <taxon>Dikarya</taxon>
        <taxon>Basidiomycota</taxon>
        <taxon>Agaricomycotina</taxon>
        <taxon>Agaricomycetes</taxon>
        <taxon>Agaricomycetidae</taxon>
        <taxon>Agaricales</taxon>
        <taxon>Agaricineae</taxon>
        <taxon>Psathyrellaceae</taxon>
        <taxon>Ephemerocybe</taxon>
    </lineage>
</organism>
<dbReference type="GO" id="GO:0030015">
    <property type="term" value="C:CCR4-NOT core complex"/>
    <property type="evidence" value="ECO:0007669"/>
    <property type="project" value="InterPro"/>
</dbReference>
<feature type="compositionally biased region" description="Polar residues" evidence="4">
    <location>
        <begin position="355"/>
        <end position="366"/>
    </location>
</feature>
<evidence type="ECO:0000256" key="4">
    <source>
        <dbReference type="SAM" id="MobiDB-lite"/>
    </source>
</evidence>
<dbReference type="GO" id="GO:0006355">
    <property type="term" value="P:regulation of DNA-templated transcription"/>
    <property type="evidence" value="ECO:0007669"/>
    <property type="project" value="InterPro"/>
</dbReference>
<proteinExistence type="inferred from homology"/>
<reference evidence="6 7" key="1">
    <citation type="submission" date="2020-07" db="EMBL/GenBank/DDBJ databases">
        <title>Comparative genomics of pyrophilous fungi reveals a link between fire events and developmental genes.</title>
        <authorList>
            <consortium name="DOE Joint Genome Institute"/>
            <person name="Steindorff A.S."/>
            <person name="Carver A."/>
            <person name="Calhoun S."/>
            <person name="Stillman K."/>
            <person name="Liu H."/>
            <person name="Lipzen A."/>
            <person name="Pangilinan J."/>
            <person name="Labutti K."/>
            <person name="Bruns T.D."/>
            <person name="Grigoriev I.V."/>
        </authorList>
    </citation>
    <scope>NUCLEOTIDE SEQUENCE [LARGE SCALE GENOMIC DNA]</scope>
    <source>
        <strain evidence="6 7">CBS 144469</strain>
    </source>
</reference>
<dbReference type="InterPro" id="IPR007282">
    <property type="entry name" value="NOT2/3/5_C"/>
</dbReference>
<comment type="caution">
    <text evidence="6">The sequence shown here is derived from an EMBL/GenBank/DDBJ whole genome shotgun (WGS) entry which is preliminary data.</text>
</comment>
<accession>A0A8H6I0S2</accession>
<dbReference type="Proteomes" id="UP000521943">
    <property type="component" value="Unassembled WGS sequence"/>
</dbReference>
<dbReference type="InterPro" id="IPR040168">
    <property type="entry name" value="Not2/3/5"/>
</dbReference>
<feature type="compositionally biased region" description="Low complexity" evidence="4">
    <location>
        <begin position="98"/>
        <end position="116"/>
    </location>
</feature>
<dbReference type="InterPro" id="IPR038635">
    <property type="entry name" value="CCR4-NOT_su2/3/5_C_sf"/>
</dbReference>
<comment type="similarity">
    <text evidence="1">Belongs to the CNOT2/3/5 family.</text>
</comment>
<feature type="compositionally biased region" description="Low complexity" evidence="4">
    <location>
        <begin position="380"/>
        <end position="409"/>
    </location>
</feature>
<feature type="compositionally biased region" description="Low complexity" evidence="4">
    <location>
        <begin position="156"/>
        <end position="167"/>
    </location>
</feature>
<evidence type="ECO:0000313" key="6">
    <source>
        <dbReference type="EMBL" id="KAF6755842.1"/>
    </source>
</evidence>
<dbReference type="GO" id="GO:0000289">
    <property type="term" value="P:nuclear-transcribed mRNA poly(A) tail shortening"/>
    <property type="evidence" value="ECO:0007669"/>
    <property type="project" value="UniProtKB-ARBA"/>
</dbReference>
<gene>
    <name evidence="6" type="ORF">DFP72DRAFT_964500</name>
</gene>
<evidence type="ECO:0000259" key="5">
    <source>
        <dbReference type="Pfam" id="PF04153"/>
    </source>
</evidence>
<sequence length="677" mass="71333">MNRAGQPQQRGPSLATTPGITGPFRPPFPGYPMPPRNVLQSGGYVPNLQPNSHRTGTQPSQVPSMTPQPTPGFMQARGQGSFAFGGGALGQHQGSAPLQQQQQQQQQQLSSQQQQQTNGTSTPMPPHLTQSSIIGTPSIASSTEVALDPNDFPVLGSTPTNTTSSSGTAGGTAAGGTSYASQAGTGVSLAGSSAGGIGSAAGNQPRDFTPDDFPALGGQSHNSQSQNGSQNQNSNSDSIPHPPGLNGFQQEFRSRNLLGDLSGGIPQGTPGMLNLGPQARNVHPGFQQNQTESDKLQRSNYSLKQAAHAAWNSPNSASQSQQAGGTATNGTSQTSLPSHLNAPPGVPPPTGSYPQQQQSGNPNLPTNGPYPSDGLPSGDANVNVSAANANGTSHPNPTPSSNPNSSAHPQTPAQQVLISAADRWGLLSLITLMKTANSELDHGLSSIGTDLGTMGLDMSYPGNLYSTFITPWADQSAAHQVEPDFHLPACYLSVQAPPPGPSKAALFSDETLFFMFYSSPRDALQEVAAQELWNRNWRWHKELRLWITKESGTAPSNKVQGGEQGLYTFWDPESWQKERKEMTVLYADLEEKSSPAFMPGSGLVPSHQATPQTPGGGPAPQQQQQHAQSTQLGAQLTQSRTDTTKSVFPDGRCRFVRDRPSLFAPCFSFTLSVLVVT</sequence>
<keyword evidence="2" id="KW-0805">Transcription regulation</keyword>
<feature type="compositionally biased region" description="Low complexity" evidence="4">
    <location>
        <begin position="608"/>
        <end position="635"/>
    </location>
</feature>
<feature type="compositionally biased region" description="Low complexity" evidence="4">
    <location>
        <begin position="217"/>
        <end position="236"/>
    </location>
</feature>
<feature type="compositionally biased region" description="Polar residues" evidence="4">
    <location>
        <begin position="329"/>
        <end position="338"/>
    </location>
</feature>
<feature type="domain" description="NOT2/NOT3/NOT5 C-terminal" evidence="5">
    <location>
        <begin position="465"/>
        <end position="589"/>
    </location>
</feature>
<feature type="region of interest" description="Disordered" evidence="4">
    <location>
        <begin position="597"/>
        <end position="650"/>
    </location>
</feature>
<protein>
    <submittedName>
        <fullName evidence="6">NOT2 family protein</fullName>
    </submittedName>
</protein>
<feature type="compositionally biased region" description="Polar residues" evidence="4">
    <location>
        <begin position="636"/>
        <end position="646"/>
    </location>
</feature>
<evidence type="ECO:0000256" key="3">
    <source>
        <dbReference type="ARBA" id="ARBA00023163"/>
    </source>
</evidence>